<dbReference type="AlphaFoldDB" id="A0A0F9C8V0"/>
<proteinExistence type="predicted"/>
<gene>
    <name evidence="1" type="ORF">LCGC14_2638950</name>
</gene>
<dbReference type="EMBL" id="LAZR01045460">
    <property type="protein sequence ID" value="KKK98819.1"/>
    <property type="molecule type" value="Genomic_DNA"/>
</dbReference>
<protein>
    <submittedName>
        <fullName evidence="1">Uncharacterized protein</fullName>
    </submittedName>
</protein>
<evidence type="ECO:0000313" key="1">
    <source>
        <dbReference type="EMBL" id="KKK98819.1"/>
    </source>
</evidence>
<organism evidence="1">
    <name type="scientific">marine sediment metagenome</name>
    <dbReference type="NCBI Taxonomy" id="412755"/>
    <lineage>
        <taxon>unclassified sequences</taxon>
        <taxon>metagenomes</taxon>
        <taxon>ecological metagenomes</taxon>
    </lineage>
</organism>
<name>A0A0F9C8V0_9ZZZZ</name>
<sequence length="313" mass="36187">ELTQSLQYAFEREKEIAKGLWASKRDDRKLLNTILPTGVAPKSAIDLPYYDIAFLIALGFSLEEVHRIITTSFRNIIIGLQAFQKRIRRVIGDLAISQAKFLKPVIESIIDNMPAEFLDVPSGIALTKVFMDFSDPHSTGWLSRWLKGEILLDTDFKRIFGNIDVTAKGAVLKTIKEKINIYYRRYFGATWRQWESWLIKGLSTRDIAKELNAPLSRVTKVFLDLGTKSLSAYRRVARRNVFIDLMALGISPKDIYIKTFKYSKEFFKGTEMVKRIEDLFDNAMTYDEIINYDWTSQLGGWIEFYGLIRGEDY</sequence>
<comment type="caution">
    <text evidence="1">The sequence shown here is derived from an EMBL/GenBank/DDBJ whole genome shotgun (WGS) entry which is preliminary data.</text>
</comment>
<reference evidence="1" key="1">
    <citation type="journal article" date="2015" name="Nature">
        <title>Complex archaea that bridge the gap between prokaryotes and eukaryotes.</title>
        <authorList>
            <person name="Spang A."/>
            <person name="Saw J.H."/>
            <person name="Jorgensen S.L."/>
            <person name="Zaremba-Niedzwiedzka K."/>
            <person name="Martijn J."/>
            <person name="Lind A.E."/>
            <person name="van Eijk R."/>
            <person name="Schleper C."/>
            <person name="Guy L."/>
            <person name="Ettema T.J."/>
        </authorList>
    </citation>
    <scope>NUCLEOTIDE SEQUENCE</scope>
</reference>
<feature type="non-terminal residue" evidence="1">
    <location>
        <position position="1"/>
    </location>
</feature>
<accession>A0A0F9C8V0</accession>